<dbReference type="GO" id="GO:0008233">
    <property type="term" value="F:peptidase activity"/>
    <property type="evidence" value="ECO:0007669"/>
    <property type="project" value="UniProtKB-KW"/>
</dbReference>
<dbReference type="AlphaFoldDB" id="A0A699IDF2"/>
<dbReference type="InterPro" id="IPR032567">
    <property type="entry name" value="RTL1-rel"/>
</dbReference>
<dbReference type="SUPFAM" id="SSF57756">
    <property type="entry name" value="Retrovirus zinc finger-like domains"/>
    <property type="match status" value="1"/>
</dbReference>
<dbReference type="SUPFAM" id="SSF50630">
    <property type="entry name" value="Acid proteases"/>
    <property type="match status" value="1"/>
</dbReference>
<evidence type="ECO:0000256" key="3">
    <source>
        <dbReference type="PROSITE-ProRule" id="PRU00047"/>
    </source>
</evidence>
<protein>
    <recommendedName>
        <fullName evidence="4">CCHC-type domain-containing protein</fullName>
    </recommendedName>
</protein>
<feature type="non-terminal residue" evidence="5">
    <location>
        <position position="545"/>
    </location>
</feature>
<gene>
    <name evidence="5" type="ORF">Tci_507692</name>
</gene>
<keyword evidence="1" id="KW-0645">Protease</keyword>
<feature type="domain" description="CCHC-type" evidence="4">
    <location>
        <begin position="39"/>
        <end position="54"/>
    </location>
</feature>
<name>A0A699IDF2_TANCI</name>
<evidence type="ECO:0000259" key="4">
    <source>
        <dbReference type="PROSITE" id="PS50158"/>
    </source>
</evidence>
<proteinExistence type="predicted"/>
<keyword evidence="3" id="KW-0863">Zinc-finger</keyword>
<dbReference type="InterPro" id="IPR043502">
    <property type="entry name" value="DNA/RNA_pol_sf"/>
</dbReference>
<feature type="non-terminal residue" evidence="5">
    <location>
        <position position="1"/>
    </location>
</feature>
<accession>A0A699IDF2</accession>
<dbReference type="Gene3D" id="4.10.60.10">
    <property type="entry name" value="Zinc finger, CCHC-type"/>
    <property type="match status" value="1"/>
</dbReference>
<dbReference type="CDD" id="cd00303">
    <property type="entry name" value="retropepsin_like"/>
    <property type="match status" value="1"/>
</dbReference>
<dbReference type="GO" id="GO:0006508">
    <property type="term" value="P:proteolysis"/>
    <property type="evidence" value="ECO:0007669"/>
    <property type="project" value="UniProtKB-KW"/>
</dbReference>
<dbReference type="GO" id="GO:0003677">
    <property type="term" value="F:DNA binding"/>
    <property type="evidence" value="ECO:0007669"/>
    <property type="project" value="UniProtKB-KW"/>
</dbReference>
<dbReference type="PANTHER" id="PTHR15503:SF45">
    <property type="entry name" value="RNA-DIRECTED DNA POLYMERASE HOMOLOG"/>
    <property type="match status" value="1"/>
</dbReference>
<keyword evidence="2" id="KW-0238">DNA-binding</keyword>
<sequence length="545" mass="62173">TMKCGKCNKVEHMAKDCKNANVVLTTQRASAVNQKVPTCFECGRQGHYMNECPKLKNQNRQNKAGKKTEEAKGKAYVLGGREAILDLNVVMGIFLLNNHYASMLFDLGTDRNFVSATFSTLLDITHDTLDVSYAVKLANRRISKTYTVLRGCTVGLPGHPFNINLMLVELGSFDVIIGMDWLANHHAVIVYDEKTMQIPYGDGVLIVQDFAGLPLMRKVEFQIDLVSGAAPVARAPYRLASTKLQELSTQLQELFDKGFIRPSSSPWGASPKMKLTQKSMEFDLSEKVEAAFQLLKQKLCSAPILALPKGSKNFVVYCDASRKGLGAILMHREKVIAYASRQLKIHEKNYTTYDLELRVKELNMRQRRWLELLSDYVCEILYHLGKMNVVETRKEENYRTEDFCGMIKNLKPRVDGTLCLRNRCWIPCVGDLRTLIMDESHKAKYLIHPRSDKMYQDLKKLYLWPNIKAEIATYVSLYGRKCQALVCWAEVEDAQLTSLEIIPETTENIIQTKNRIQAACDRQKSYVDRRRKPLEFEVGEKVMLK</sequence>
<keyword evidence="3" id="KW-0862">Zinc</keyword>
<dbReference type="Gene3D" id="2.40.70.10">
    <property type="entry name" value="Acid Proteases"/>
    <property type="match status" value="1"/>
</dbReference>
<reference evidence="5" key="1">
    <citation type="journal article" date="2019" name="Sci. Rep.">
        <title>Draft genome of Tanacetum cinerariifolium, the natural source of mosquito coil.</title>
        <authorList>
            <person name="Yamashiro T."/>
            <person name="Shiraishi A."/>
            <person name="Satake H."/>
            <person name="Nakayama K."/>
        </authorList>
    </citation>
    <scope>NUCLEOTIDE SEQUENCE</scope>
</reference>
<organism evidence="5">
    <name type="scientific">Tanacetum cinerariifolium</name>
    <name type="common">Dalmatian daisy</name>
    <name type="synonym">Chrysanthemum cinerariifolium</name>
    <dbReference type="NCBI Taxonomy" id="118510"/>
    <lineage>
        <taxon>Eukaryota</taxon>
        <taxon>Viridiplantae</taxon>
        <taxon>Streptophyta</taxon>
        <taxon>Embryophyta</taxon>
        <taxon>Tracheophyta</taxon>
        <taxon>Spermatophyta</taxon>
        <taxon>Magnoliopsida</taxon>
        <taxon>eudicotyledons</taxon>
        <taxon>Gunneridae</taxon>
        <taxon>Pentapetalae</taxon>
        <taxon>asterids</taxon>
        <taxon>campanulids</taxon>
        <taxon>Asterales</taxon>
        <taxon>Asteraceae</taxon>
        <taxon>Asteroideae</taxon>
        <taxon>Anthemideae</taxon>
        <taxon>Anthemidinae</taxon>
        <taxon>Tanacetum</taxon>
    </lineage>
</organism>
<dbReference type="Pfam" id="PF17919">
    <property type="entry name" value="RT_RNaseH_2"/>
    <property type="match status" value="1"/>
</dbReference>
<dbReference type="InterPro" id="IPR041577">
    <property type="entry name" value="RT_RNaseH_2"/>
</dbReference>
<dbReference type="InterPro" id="IPR041588">
    <property type="entry name" value="Integrase_H2C2"/>
</dbReference>
<dbReference type="Pfam" id="PF17921">
    <property type="entry name" value="Integrase_H2C2"/>
    <property type="match status" value="1"/>
</dbReference>
<keyword evidence="1" id="KW-0378">Hydrolase</keyword>
<dbReference type="SMART" id="SM00343">
    <property type="entry name" value="ZnF_C2HC"/>
    <property type="match status" value="2"/>
</dbReference>
<dbReference type="Gene3D" id="3.10.10.10">
    <property type="entry name" value="HIV Type 1 Reverse Transcriptase, subunit A, domain 1"/>
    <property type="match status" value="1"/>
</dbReference>
<dbReference type="InterPro" id="IPR001878">
    <property type="entry name" value="Znf_CCHC"/>
</dbReference>
<keyword evidence="3" id="KW-0479">Metal-binding</keyword>
<dbReference type="InterPro" id="IPR036875">
    <property type="entry name" value="Znf_CCHC_sf"/>
</dbReference>
<dbReference type="Gene3D" id="1.10.340.70">
    <property type="match status" value="1"/>
</dbReference>
<evidence type="ECO:0000313" key="5">
    <source>
        <dbReference type="EMBL" id="GEZ35719.1"/>
    </source>
</evidence>
<dbReference type="PROSITE" id="PS50158">
    <property type="entry name" value="ZF_CCHC"/>
    <property type="match status" value="1"/>
</dbReference>
<dbReference type="GO" id="GO:0008270">
    <property type="term" value="F:zinc ion binding"/>
    <property type="evidence" value="ECO:0007669"/>
    <property type="project" value="UniProtKB-KW"/>
</dbReference>
<dbReference type="PANTHER" id="PTHR15503">
    <property type="entry name" value="LDOC1 RELATED"/>
    <property type="match status" value="1"/>
</dbReference>
<comment type="caution">
    <text evidence="5">The sequence shown here is derived from an EMBL/GenBank/DDBJ whole genome shotgun (WGS) entry which is preliminary data.</text>
</comment>
<dbReference type="SUPFAM" id="SSF56672">
    <property type="entry name" value="DNA/RNA polymerases"/>
    <property type="match status" value="1"/>
</dbReference>
<dbReference type="InterPro" id="IPR021109">
    <property type="entry name" value="Peptidase_aspartic_dom_sf"/>
</dbReference>
<evidence type="ECO:0000256" key="2">
    <source>
        <dbReference type="ARBA" id="ARBA00023125"/>
    </source>
</evidence>
<dbReference type="Pfam" id="PF08284">
    <property type="entry name" value="RVP_2"/>
    <property type="match status" value="1"/>
</dbReference>
<evidence type="ECO:0000256" key="1">
    <source>
        <dbReference type="ARBA" id="ARBA00022670"/>
    </source>
</evidence>
<dbReference type="Pfam" id="PF00098">
    <property type="entry name" value="zf-CCHC"/>
    <property type="match status" value="1"/>
</dbReference>
<dbReference type="EMBL" id="BKCJ010269230">
    <property type="protein sequence ID" value="GEZ35719.1"/>
    <property type="molecule type" value="Genomic_DNA"/>
</dbReference>